<sequence>MDRMQPEKLLILFEELAEKMGINIVQGKGDFIGGMCSVNDESYIVINKIKPMKQRLSVLGREFSKLNLNNVFVPPALRDFIEDIQQEVSSF</sequence>
<dbReference type="AlphaFoldDB" id="A0A382SK44"/>
<evidence type="ECO:0000313" key="1">
    <source>
        <dbReference type="EMBL" id="SVD09932.1"/>
    </source>
</evidence>
<reference evidence="1" key="1">
    <citation type="submission" date="2018-05" db="EMBL/GenBank/DDBJ databases">
        <authorList>
            <person name="Lanie J.A."/>
            <person name="Ng W.-L."/>
            <person name="Kazmierczak K.M."/>
            <person name="Andrzejewski T.M."/>
            <person name="Davidsen T.M."/>
            <person name="Wayne K.J."/>
            <person name="Tettelin H."/>
            <person name="Glass J.I."/>
            <person name="Rusch D."/>
            <person name="Podicherti R."/>
            <person name="Tsui H.-C.T."/>
            <person name="Winkler M.E."/>
        </authorList>
    </citation>
    <scope>NUCLEOTIDE SEQUENCE</scope>
</reference>
<accession>A0A382SK44</accession>
<gene>
    <name evidence="1" type="ORF">METZ01_LOCUS362786</name>
</gene>
<protein>
    <submittedName>
        <fullName evidence="1">Uncharacterized protein</fullName>
    </submittedName>
</protein>
<organism evidence="1">
    <name type="scientific">marine metagenome</name>
    <dbReference type="NCBI Taxonomy" id="408172"/>
    <lineage>
        <taxon>unclassified sequences</taxon>
        <taxon>metagenomes</taxon>
        <taxon>ecological metagenomes</taxon>
    </lineage>
</organism>
<proteinExistence type="predicted"/>
<dbReference type="EMBL" id="UINC01129499">
    <property type="protein sequence ID" value="SVD09932.1"/>
    <property type="molecule type" value="Genomic_DNA"/>
</dbReference>
<name>A0A382SK44_9ZZZZ</name>